<dbReference type="Proteomes" id="UP000189681">
    <property type="component" value="Unassembled WGS sequence"/>
</dbReference>
<name>A0A1V4ATG5_9BACT</name>
<dbReference type="STRING" id="1004156.AYP45_09070"/>
<dbReference type="SUPFAM" id="SSF48695">
    <property type="entry name" value="Multiheme cytochromes"/>
    <property type="match status" value="1"/>
</dbReference>
<dbReference type="InterPro" id="IPR029467">
    <property type="entry name" value="Cyt_c7-like"/>
</dbReference>
<organism evidence="3 4">
    <name type="scientific">Candidatus Brocadia carolinensis</name>
    <dbReference type="NCBI Taxonomy" id="1004156"/>
    <lineage>
        <taxon>Bacteria</taxon>
        <taxon>Pseudomonadati</taxon>
        <taxon>Planctomycetota</taxon>
        <taxon>Candidatus Brocadiia</taxon>
        <taxon>Candidatus Brocadiales</taxon>
        <taxon>Candidatus Brocadiaceae</taxon>
        <taxon>Candidatus Brocadia</taxon>
    </lineage>
</organism>
<proteinExistence type="predicted"/>
<reference evidence="3 4" key="1">
    <citation type="journal article" date="2017" name="Water Res.">
        <title>Discovery and metagenomic analysis of an anammox bacterial enrichment related to Candidatus "Brocadia caroliniensis" in a full-scale glycerol-fed nitritation-denitritation separate centrate treatment process.</title>
        <authorList>
            <person name="Park H."/>
            <person name="Brotto A.C."/>
            <person name="van Loosdrecht M.C."/>
            <person name="Chandran K."/>
        </authorList>
    </citation>
    <scope>NUCLEOTIDE SEQUENCE [LARGE SCALE GENOMIC DNA]</scope>
    <source>
        <strain evidence="3">26THWARD</strain>
    </source>
</reference>
<evidence type="ECO:0000256" key="1">
    <source>
        <dbReference type="ARBA" id="ARBA00022729"/>
    </source>
</evidence>
<dbReference type="PANTHER" id="PTHR35038">
    <property type="entry name" value="DISSIMILATORY SULFITE REDUCTASE SIRA"/>
    <property type="match status" value="1"/>
</dbReference>
<keyword evidence="1" id="KW-0732">Signal</keyword>
<protein>
    <recommendedName>
        <fullName evidence="2">Cytochrome c7-like domain-containing protein</fullName>
    </recommendedName>
</protein>
<evidence type="ECO:0000313" key="4">
    <source>
        <dbReference type="Proteomes" id="UP000189681"/>
    </source>
</evidence>
<sequence>MSNNLKLKCTSCHAHISTEKHFETDTRTCDTCHFINTTKPLYAQNKKPISDCALCHGHVEKTKDIYGKIFQHEIYEKNEKIDCSDCHFDTIQGDGQVDKRSCYQCHAEIADYSDKVPDMHTIHIEKRKVACTSCHDPLTHGWIKSANPVSGDDHPQQSVATGHKVQEVIMMGMGGVGIKGEPDPMYLATLNCSACHQDKQRFALIEPKVCNNCHEKGFDKILVEQIRFVTSRMRLLQRLLAQAKRRHNGGTSQVIHEAEVNYNLIREDGSSGAHNIKYIKYLLDYSITNLKQTVK</sequence>
<dbReference type="EMBL" id="AYTS01000082">
    <property type="protein sequence ID" value="OOP56423.1"/>
    <property type="molecule type" value="Genomic_DNA"/>
</dbReference>
<dbReference type="Gene3D" id="3.90.10.10">
    <property type="entry name" value="Cytochrome C3"/>
    <property type="match status" value="1"/>
</dbReference>
<gene>
    <name evidence="3" type="ORF">AYP45_09070</name>
</gene>
<evidence type="ECO:0000259" key="2">
    <source>
        <dbReference type="Pfam" id="PF14522"/>
    </source>
</evidence>
<dbReference type="Pfam" id="PF14522">
    <property type="entry name" value="Cytochrome_C7"/>
    <property type="match status" value="1"/>
</dbReference>
<accession>A0A1V4ATG5</accession>
<dbReference type="InterPro" id="IPR036280">
    <property type="entry name" value="Multihaem_cyt_sf"/>
</dbReference>
<dbReference type="AlphaFoldDB" id="A0A1V4ATG5"/>
<feature type="domain" description="Cytochrome c7-like" evidence="2">
    <location>
        <begin position="120"/>
        <end position="215"/>
    </location>
</feature>
<evidence type="ECO:0000313" key="3">
    <source>
        <dbReference type="EMBL" id="OOP56423.1"/>
    </source>
</evidence>
<dbReference type="InterPro" id="IPR051829">
    <property type="entry name" value="Multiheme_Cytochr_ET"/>
</dbReference>
<comment type="caution">
    <text evidence="3">The sequence shown here is derived from an EMBL/GenBank/DDBJ whole genome shotgun (WGS) entry which is preliminary data.</text>
</comment>